<accession>A0A8D5U9J9</accession>
<proteinExistence type="predicted"/>
<evidence type="ECO:0000313" key="1">
    <source>
        <dbReference type="EMBL" id="BCU71184.1"/>
    </source>
</evidence>
<protein>
    <submittedName>
        <fullName evidence="1">Uncharacterized protein</fullName>
    </submittedName>
</protein>
<dbReference type="GeneID" id="66164207"/>
<dbReference type="AlphaFoldDB" id="A0A8D5U9J9"/>
<keyword evidence="2" id="KW-1185">Reference proteome</keyword>
<organism evidence="1 2">
    <name type="scientific">Stygiolobus caldivivus</name>
    <dbReference type="NCBI Taxonomy" id="2824673"/>
    <lineage>
        <taxon>Archaea</taxon>
        <taxon>Thermoproteota</taxon>
        <taxon>Thermoprotei</taxon>
        <taxon>Sulfolobales</taxon>
        <taxon>Sulfolobaceae</taxon>
        <taxon>Stygiolobus</taxon>
    </lineage>
</organism>
<reference evidence="1 2" key="1">
    <citation type="submission" date="2021-04" db="EMBL/GenBank/DDBJ databases">
        <title>Complete genome sequence of Stygiolobus sp. KN-1.</title>
        <authorList>
            <person name="Nakamura K."/>
            <person name="Sakai H."/>
            <person name="Kurosawa N."/>
        </authorList>
    </citation>
    <scope>NUCLEOTIDE SEQUENCE [LARGE SCALE GENOMIC DNA]</scope>
    <source>
        <strain evidence="1 2">KN-1</strain>
    </source>
</reference>
<dbReference type="RefSeq" id="WP_221287923.1">
    <property type="nucleotide sequence ID" value="NZ_AP024597.1"/>
</dbReference>
<dbReference type="EMBL" id="AP024597">
    <property type="protein sequence ID" value="BCU71184.1"/>
    <property type="molecule type" value="Genomic_DNA"/>
</dbReference>
<name>A0A8D5U9J9_9CREN</name>
<gene>
    <name evidence="1" type="ORF">KN1_24810</name>
</gene>
<dbReference type="KEGG" id="csty:KN1_24810"/>
<dbReference type="Proteomes" id="UP000825123">
    <property type="component" value="Chromosome"/>
</dbReference>
<evidence type="ECO:0000313" key="2">
    <source>
        <dbReference type="Proteomes" id="UP000825123"/>
    </source>
</evidence>
<sequence>MELCQRCNKREAKYIVGGRRLCETCARDEIVKRVRKEIHNSKMFSFKDKVVIIVPDNLNQLAEILSQIVGKACYTCKLQIDKVNIKTEINTDSNINDYIWKIIMYSKSLADYKVKILPFPSNFFLAYLLYSVSTKDYSYINYVTSYKLLSDGTRFFIPLYSISLLELNAFGEIKEISFNDEIFDAIFRWVNTQLAENYELFHTFIASTSLFNSARCKSCDAFIESGEYCARCKRTLTSPFPPY</sequence>